<sequence length="209" mass="24480">MIENPEYKMLHLKKILAAQLGIGQSTIYNTVLEYQRNKTVSSPNKTKNRVKIYDKVDEFDKYAIRRKVHQFWHNREMPTLNKVLVAVNEEADLPNISRSSLHRLLKSMDFVFTKRGRNTALLEREDIILWRRNYLRDIKRYREEGRPIYYLDETWVNAGDVNSKIWVDKSVLTARMASSAGLSTGAVNPTGKGKRLIVCHKMDLYTEDF</sequence>
<dbReference type="AlphaFoldDB" id="A0AAV0Y825"/>
<dbReference type="Proteomes" id="UP001160148">
    <property type="component" value="Unassembled WGS sequence"/>
</dbReference>
<gene>
    <name evidence="1" type="ORF">MEUPH1_LOCUS30419</name>
</gene>
<dbReference type="PANTHER" id="PTHR33939:SF1">
    <property type="entry name" value="DUF4371 DOMAIN-CONTAINING PROTEIN"/>
    <property type="match status" value="1"/>
</dbReference>
<dbReference type="EMBL" id="CARXXK010001650">
    <property type="protein sequence ID" value="CAI6377114.1"/>
    <property type="molecule type" value="Genomic_DNA"/>
</dbReference>
<keyword evidence="2" id="KW-1185">Reference proteome</keyword>
<protein>
    <recommendedName>
        <fullName evidence="3">Transposase</fullName>
    </recommendedName>
</protein>
<evidence type="ECO:0000313" key="1">
    <source>
        <dbReference type="EMBL" id="CAI6377114.1"/>
    </source>
</evidence>
<organism evidence="1 2">
    <name type="scientific">Macrosiphum euphorbiae</name>
    <name type="common">potato aphid</name>
    <dbReference type="NCBI Taxonomy" id="13131"/>
    <lineage>
        <taxon>Eukaryota</taxon>
        <taxon>Metazoa</taxon>
        <taxon>Ecdysozoa</taxon>
        <taxon>Arthropoda</taxon>
        <taxon>Hexapoda</taxon>
        <taxon>Insecta</taxon>
        <taxon>Pterygota</taxon>
        <taxon>Neoptera</taxon>
        <taxon>Paraneoptera</taxon>
        <taxon>Hemiptera</taxon>
        <taxon>Sternorrhyncha</taxon>
        <taxon>Aphidomorpha</taxon>
        <taxon>Aphidoidea</taxon>
        <taxon>Aphididae</taxon>
        <taxon>Macrosiphini</taxon>
        <taxon>Macrosiphum</taxon>
    </lineage>
</organism>
<accession>A0AAV0Y825</accession>
<comment type="caution">
    <text evidence="1">The sequence shown here is derived from an EMBL/GenBank/DDBJ whole genome shotgun (WGS) entry which is preliminary data.</text>
</comment>
<evidence type="ECO:0008006" key="3">
    <source>
        <dbReference type="Google" id="ProtNLM"/>
    </source>
</evidence>
<evidence type="ECO:0000313" key="2">
    <source>
        <dbReference type="Proteomes" id="UP001160148"/>
    </source>
</evidence>
<dbReference type="PANTHER" id="PTHR33939">
    <property type="entry name" value="PROTEIN CBG22215"/>
    <property type="match status" value="1"/>
</dbReference>
<proteinExistence type="predicted"/>
<reference evidence="1 2" key="1">
    <citation type="submission" date="2023-01" db="EMBL/GenBank/DDBJ databases">
        <authorList>
            <person name="Whitehead M."/>
        </authorList>
    </citation>
    <scope>NUCLEOTIDE SEQUENCE [LARGE SCALE GENOMIC DNA]</scope>
</reference>
<name>A0AAV0Y825_9HEMI</name>